<dbReference type="InterPro" id="IPR050464">
    <property type="entry name" value="Zeta_carotene_desat/Oxidored"/>
</dbReference>
<dbReference type="InterPro" id="IPR036188">
    <property type="entry name" value="FAD/NAD-bd_sf"/>
</dbReference>
<dbReference type="PRINTS" id="PR00419">
    <property type="entry name" value="ADXRDTASE"/>
</dbReference>
<dbReference type="SUPFAM" id="SSF51905">
    <property type="entry name" value="FAD/NAD(P)-binding domain"/>
    <property type="match status" value="1"/>
</dbReference>
<evidence type="ECO:0000313" key="2">
    <source>
        <dbReference type="EMBL" id="SDF29994.1"/>
    </source>
</evidence>
<dbReference type="PANTHER" id="PTHR42923">
    <property type="entry name" value="PROTOPORPHYRINOGEN OXIDASE"/>
    <property type="match status" value="1"/>
</dbReference>
<dbReference type="RefSeq" id="WP_083344999.1">
    <property type="nucleotide sequence ID" value="NZ_LT629690.1"/>
</dbReference>
<dbReference type="AlphaFoldDB" id="A0A1G7JYS6"/>
<feature type="domain" description="Amine oxidase" evidence="1">
    <location>
        <begin position="18"/>
        <end position="418"/>
    </location>
</feature>
<proteinExistence type="predicted"/>
<dbReference type="EMBL" id="LT629690">
    <property type="protein sequence ID" value="SDF29994.1"/>
    <property type="molecule type" value="Genomic_DNA"/>
</dbReference>
<dbReference type="Gene3D" id="3.50.50.60">
    <property type="entry name" value="FAD/NAD(P)-binding domain"/>
    <property type="match status" value="1"/>
</dbReference>
<dbReference type="GO" id="GO:0016491">
    <property type="term" value="F:oxidoreductase activity"/>
    <property type="evidence" value="ECO:0007669"/>
    <property type="project" value="InterPro"/>
</dbReference>
<dbReference type="Proteomes" id="UP000182427">
    <property type="component" value="Chromosome I"/>
</dbReference>
<dbReference type="NCBIfam" id="NF005560">
    <property type="entry name" value="PRK07233.1"/>
    <property type="match status" value="1"/>
</dbReference>
<dbReference type="Gene3D" id="3.90.660.20">
    <property type="entry name" value="Protoporphyrinogen oxidase, mitochondrial, domain 2"/>
    <property type="match status" value="1"/>
</dbReference>
<accession>A0A1G7JYS6</accession>
<evidence type="ECO:0000313" key="3">
    <source>
        <dbReference type="Proteomes" id="UP000182427"/>
    </source>
</evidence>
<keyword evidence="3" id="KW-1185">Reference proteome</keyword>
<protein>
    <submittedName>
        <fullName evidence="2">Protoporphyrinogen oxidase</fullName>
    </submittedName>
</protein>
<name>A0A1G7JYS6_9BACT</name>
<dbReference type="InterPro" id="IPR002937">
    <property type="entry name" value="Amino_oxidase"/>
</dbReference>
<gene>
    <name evidence="2" type="ORF">SAMN05444167_1993</name>
</gene>
<sequence length="477" mass="53742">MQNAEVRQSHIAVIGGGFTGMVCAFRLLRAGYRVTILEREVELGGLSATQSYGSFNWDRYYHCILTSDKPLLGLIKDLGLEDQLRWNKTEVGLFAHGELHQMTGPTDLLRYRHLSLFSKARLAIMTWYITQLKNGRKLEGIPLCQWTRRLFGKHVYSQIWEPLLRCKLGEMRKYASAAFLWGTIVRLASTREKGPGTQECLGYMHGGYGTVFKRLQHTVNSLHGETSLGVDIRSVGPGRTDVPGESVLIRARHKDIYVDGVVLTTPNRVVASMLQVDDHLYKERLGQVVYMGIVCTVLVLKRKLSQYYVTNVAEKIGFTGVIEMTNLIDPEQETNGRHLVYLPRYTSPTDPLFAATDDAIWEFIQPDLKRIFPDLQEEDIESRYVFRSKDVQPVPTIDYSTIAPPARTPVAGVYLANTSQIINNTLNNNAMTSIAEATCDALMRDIPAMQRVEHTVDVPKMPSVLTETQEVRTACTA</sequence>
<organism evidence="2 3">
    <name type="scientific">Terriglobus roseus</name>
    <dbReference type="NCBI Taxonomy" id="392734"/>
    <lineage>
        <taxon>Bacteria</taxon>
        <taxon>Pseudomonadati</taxon>
        <taxon>Acidobacteriota</taxon>
        <taxon>Terriglobia</taxon>
        <taxon>Terriglobales</taxon>
        <taxon>Acidobacteriaceae</taxon>
        <taxon>Terriglobus</taxon>
    </lineage>
</organism>
<dbReference type="OrthoDB" id="9804542at2"/>
<evidence type="ECO:0000259" key="1">
    <source>
        <dbReference type="Pfam" id="PF01593"/>
    </source>
</evidence>
<dbReference type="PANTHER" id="PTHR42923:SF46">
    <property type="entry name" value="AMINE OXIDASE"/>
    <property type="match status" value="1"/>
</dbReference>
<dbReference type="Gene3D" id="1.10.3110.10">
    <property type="entry name" value="protoporphyrinogen ix oxidase, domain 3"/>
    <property type="match status" value="1"/>
</dbReference>
<dbReference type="Pfam" id="PF01593">
    <property type="entry name" value="Amino_oxidase"/>
    <property type="match status" value="1"/>
</dbReference>
<reference evidence="3" key="1">
    <citation type="submission" date="2016-10" db="EMBL/GenBank/DDBJ databases">
        <authorList>
            <person name="Varghese N."/>
            <person name="Submissions S."/>
        </authorList>
    </citation>
    <scope>NUCLEOTIDE SEQUENCE [LARGE SCALE GENOMIC DNA]</scope>
    <source>
        <strain evidence="3">GAS232</strain>
    </source>
</reference>